<name>D8RZG5_SELML</name>
<dbReference type="EMBL" id="GL377596">
    <property type="protein sequence ID" value="EFJ22148.1"/>
    <property type="molecule type" value="Genomic_DNA"/>
</dbReference>
<feature type="region of interest" description="Disordered" evidence="1">
    <location>
        <begin position="78"/>
        <end position="108"/>
    </location>
</feature>
<reference evidence="2 3" key="1">
    <citation type="journal article" date="2011" name="Science">
        <title>The Selaginella genome identifies genetic changes associated with the evolution of vascular plants.</title>
        <authorList>
            <person name="Banks J.A."/>
            <person name="Nishiyama T."/>
            <person name="Hasebe M."/>
            <person name="Bowman J.L."/>
            <person name="Gribskov M."/>
            <person name="dePamphilis C."/>
            <person name="Albert V.A."/>
            <person name="Aono N."/>
            <person name="Aoyama T."/>
            <person name="Ambrose B.A."/>
            <person name="Ashton N.W."/>
            <person name="Axtell M.J."/>
            <person name="Barker E."/>
            <person name="Barker M.S."/>
            <person name="Bennetzen J.L."/>
            <person name="Bonawitz N.D."/>
            <person name="Chapple C."/>
            <person name="Cheng C."/>
            <person name="Correa L.G."/>
            <person name="Dacre M."/>
            <person name="DeBarry J."/>
            <person name="Dreyer I."/>
            <person name="Elias M."/>
            <person name="Engstrom E.M."/>
            <person name="Estelle M."/>
            <person name="Feng L."/>
            <person name="Finet C."/>
            <person name="Floyd S.K."/>
            <person name="Frommer W.B."/>
            <person name="Fujita T."/>
            <person name="Gramzow L."/>
            <person name="Gutensohn M."/>
            <person name="Harholt J."/>
            <person name="Hattori M."/>
            <person name="Heyl A."/>
            <person name="Hirai T."/>
            <person name="Hiwatashi Y."/>
            <person name="Ishikawa M."/>
            <person name="Iwata M."/>
            <person name="Karol K.G."/>
            <person name="Koehler B."/>
            <person name="Kolukisaoglu U."/>
            <person name="Kubo M."/>
            <person name="Kurata T."/>
            <person name="Lalonde S."/>
            <person name="Li K."/>
            <person name="Li Y."/>
            <person name="Litt A."/>
            <person name="Lyons E."/>
            <person name="Manning G."/>
            <person name="Maruyama T."/>
            <person name="Michael T.P."/>
            <person name="Mikami K."/>
            <person name="Miyazaki S."/>
            <person name="Morinaga S."/>
            <person name="Murata T."/>
            <person name="Mueller-Roeber B."/>
            <person name="Nelson D.R."/>
            <person name="Obara M."/>
            <person name="Oguri Y."/>
            <person name="Olmstead R.G."/>
            <person name="Onodera N."/>
            <person name="Petersen B.L."/>
            <person name="Pils B."/>
            <person name="Prigge M."/>
            <person name="Rensing S.A."/>
            <person name="Riano-Pachon D.M."/>
            <person name="Roberts A.W."/>
            <person name="Sato Y."/>
            <person name="Scheller H.V."/>
            <person name="Schulz B."/>
            <person name="Schulz C."/>
            <person name="Shakirov E.V."/>
            <person name="Shibagaki N."/>
            <person name="Shinohara N."/>
            <person name="Shippen D.E."/>
            <person name="Soerensen I."/>
            <person name="Sotooka R."/>
            <person name="Sugimoto N."/>
            <person name="Sugita M."/>
            <person name="Sumikawa N."/>
            <person name="Tanurdzic M."/>
            <person name="Theissen G."/>
            <person name="Ulvskov P."/>
            <person name="Wakazuki S."/>
            <person name="Weng J.K."/>
            <person name="Willats W.W."/>
            <person name="Wipf D."/>
            <person name="Wolf P.G."/>
            <person name="Yang L."/>
            <person name="Zimmer A.D."/>
            <person name="Zhu Q."/>
            <person name="Mitros T."/>
            <person name="Hellsten U."/>
            <person name="Loque D."/>
            <person name="Otillar R."/>
            <person name="Salamov A."/>
            <person name="Schmutz J."/>
            <person name="Shapiro H."/>
            <person name="Lindquist E."/>
            <person name="Lucas S."/>
            <person name="Rokhsar D."/>
            <person name="Grigoriev I.V."/>
        </authorList>
    </citation>
    <scope>NUCLEOTIDE SEQUENCE [LARGE SCALE GENOMIC DNA]</scope>
</reference>
<dbReference type="InParanoid" id="D8RZG5"/>
<evidence type="ECO:0000256" key="1">
    <source>
        <dbReference type="SAM" id="MobiDB-lite"/>
    </source>
</evidence>
<evidence type="ECO:0000313" key="2">
    <source>
        <dbReference type="EMBL" id="EFJ22148.1"/>
    </source>
</evidence>
<evidence type="ECO:0000313" key="3">
    <source>
        <dbReference type="Proteomes" id="UP000001514"/>
    </source>
</evidence>
<dbReference type="Gramene" id="EFJ22148">
    <property type="protein sequence ID" value="EFJ22148"/>
    <property type="gene ID" value="SELMODRAFT_416496"/>
</dbReference>
<dbReference type="Proteomes" id="UP000001514">
    <property type="component" value="Unassembled WGS sequence"/>
</dbReference>
<accession>D8RZG5</accession>
<organism evidence="3">
    <name type="scientific">Selaginella moellendorffii</name>
    <name type="common">Spikemoss</name>
    <dbReference type="NCBI Taxonomy" id="88036"/>
    <lineage>
        <taxon>Eukaryota</taxon>
        <taxon>Viridiplantae</taxon>
        <taxon>Streptophyta</taxon>
        <taxon>Embryophyta</taxon>
        <taxon>Tracheophyta</taxon>
        <taxon>Lycopodiopsida</taxon>
        <taxon>Selaginellales</taxon>
        <taxon>Selaginellaceae</taxon>
        <taxon>Selaginella</taxon>
    </lineage>
</organism>
<dbReference type="HOGENOM" id="CLU_2201595_0_0_1"/>
<dbReference type="AlphaFoldDB" id="D8RZG5"/>
<gene>
    <name evidence="2" type="ORF">SELMODRAFT_416496</name>
</gene>
<proteinExistence type="predicted"/>
<dbReference type="KEGG" id="smo:SELMODRAFT_416496"/>
<sequence>MAVVAAALRAVGGWAGAASEHHVEGDGIELLGANHLSRRCQNSFRVRVYTEKQTRAQQSHEPDQVANHQGEKWIIGMHPSFQSGHHSHQVQLPGVREMPTNIKRLNST</sequence>
<protein>
    <submittedName>
        <fullName evidence="2">Uncharacterized protein</fullName>
    </submittedName>
</protein>
<keyword evidence="3" id="KW-1185">Reference proteome</keyword>